<keyword evidence="3" id="KW-1003">Cell membrane</keyword>
<dbReference type="GO" id="GO:0043209">
    <property type="term" value="C:myelin sheath"/>
    <property type="evidence" value="ECO:0007669"/>
    <property type="project" value="UniProtKB-SubCell"/>
</dbReference>
<evidence type="ECO:0000256" key="1">
    <source>
        <dbReference type="ARBA" id="ARBA00004424"/>
    </source>
</evidence>
<evidence type="ECO:0000256" key="8">
    <source>
        <dbReference type="ARBA" id="ARBA00049979"/>
    </source>
</evidence>
<evidence type="ECO:0000256" key="11">
    <source>
        <dbReference type="PROSITE-ProRule" id="PRU00581"/>
    </source>
</evidence>
<reference evidence="15" key="2">
    <citation type="submission" date="2025-08" db="UniProtKB">
        <authorList>
            <consortium name="Ensembl"/>
        </authorList>
    </citation>
    <scope>IDENTIFICATION</scope>
</reference>
<dbReference type="GO" id="GO:0019911">
    <property type="term" value="F:structural constituent of myelin sheath"/>
    <property type="evidence" value="ECO:0007669"/>
    <property type="project" value="TreeGrafter"/>
</dbReference>
<evidence type="ECO:0000256" key="13">
    <source>
        <dbReference type="SAM" id="Phobius"/>
    </source>
</evidence>
<dbReference type="Pfam" id="PF01284">
    <property type="entry name" value="MARVEL"/>
    <property type="match status" value="1"/>
</dbReference>
<evidence type="ECO:0000256" key="3">
    <source>
        <dbReference type="ARBA" id="ARBA00022475"/>
    </source>
</evidence>
<keyword evidence="5 13" id="KW-1133">Transmembrane helix</keyword>
<comment type="subcellular location">
    <subcellularLocation>
        <location evidence="1">Apical cell membrane</location>
        <topology evidence="1">Multi-pass membrane protein</topology>
    </subcellularLocation>
    <subcellularLocation>
        <location evidence="8">Myelin membrane</location>
        <topology evidence="8">Multi-pass membrane protein</topology>
    </subcellularLocation>
</comment>
<evidence type="ECO:0000256" key="10">
    <source>
        <dbReference type="ARBA" id="ARBA00050050"/>
    </source>
</evidence>
<sequence>MAEFPSKITTETTSPASQQGTSRMSMLTAGLTVDLGFVRTVPAILLLVEIVLGLLVWALIADTPYHLYAAYGWVMFVSVTLWLLTIILFLMLLFKVQQRVSGVPWPIVLLIYFAVATVLYFTAFVANAATVDNYKYFRWIFNNLAAAAFFGIIVTLTYGASTFHAYMTWRGDVSNAATTTVPV</sequence>
<evidence type="ECO:0000256" key="6">
    <source>
        <dbReference type="ARBA" id="ARBA00023136"/>
    </source>
</evidence>
<dbReference type="RefSeq" id="XP_028814318.1">
    <property type="nucleotide sequence ID" value="XM_028958485.1"/>
</dbReference>
<evidence type="ECO:0000313" key="16">
    <source>
        <dbReference type="Proteomes" id="UP000694580"/>
    </source>
</evidence>
<feature type="domain" description="MARVEL" evidence="14">
    <location>
        <begin position="37"/>
        <end position="170"/>
    </location>
</feature>
<evidence type="ECO:0000259" key="14">
    <source>
        <dbReference type="PROSITE" id="PS51225"/>
    </source>
</evidence>
<dbReference type="InterPro" id="IPR008253">
    <property type="entry name" value="Marvel"/>
</dbReference>
<evidence type="ECO:0000256" key="4">
    <source>
        <dbReference type="ARBA" id="ARBA00022692"/>
    </source>
</evidence>
<reference evidence="15" key="3">
    <citation type="submission" date="2025-09" db="UniProtKB">
        <authorList>
            <consortium name="Ensembl"/>
        </authorList>
    </citation>
    <scope>IDENTIFICATION</scope>
</reference>
<dbReference type="GeneTree" id="ENSGT00940000156011"/>
<feature type="transmembrane region" description="Helical" evidence="13">
    <location>
        <begin position="139"/>
        <end position="160"/>
    </location>
</feature>
<proteinExistence type="inferred from homology"/>
<dbReference type="Proteomes" id="UP000694580">
    <property type="component" value="Chromosome 17"/>
</dbReference>
<feature type="transmembrane region" description="Helical" evidence="13">
    <location>
        <begin position="72"/>
        <end position="94"/>
    </location>
</feature>
<protein>
    <recommendedName>
        <fullName evidence="9">Plasmolipin</fullName>
    </recommendedName>
    <alternativeName>
        <fullName evidence="10">Plasma membrane proteolipid</fullName>
    </alternativeName>
</protein>
<evidence type="ECO:0000256" key="12">
    <source>
        <dbReference type="SAM" id="MobiDB-lite"/>
    </source>
</evidence>
<evidence type="ECO:0000256" key="5">
    <source>
        <dbReference type="ARBA" id="ARBA00022989"/>
    </source>
</evidence>
<organism evidence="15 16">
    <name type="scientific">Denticeps clupeoides</name>
    <name type="common">denticle herring</name>
    <dbReference type="NCBI Taxonomy" id="299321"/>
    <lineage>
        <taxon>Eukaryota</taxon>
        <taxon>Metazoa</taxon>
        <taxon>Chordata</taxon>
        <taxon>Craniata</taxon>
        <taxon>Vertebrata</taxon>
        <taxon>Euteleostomi</taxon>
        <taxon>Actinopterygii</taxon>
        <taxon>Neopterygii</taxon>
        <taxon>Teleostei</taxon>
        <taxon>Clupei</taxon>
        <taxon>Clupeiformes</taxon>
        <taxon>Denticipitoidei</taxon>
        <taxon>Denticipitidae</taxon>
        <taxon>Denticeps</taxon>
    </lineage>
</organism>
<feature type="compositionally biased region" description="Polar residues" evidence="12">
    <location>
        <begin position="7"/>
        <end position="21"/>
    </location>
</feature>
<dbReference type="PROSITE" id="PS51225">
    <property type="entry name" value="MARVEL"/>
    <property type="match status" value="1"/>
</dbReference>
<dbReference type="PANTHER" id="PTHR22776">
    <property type="entry name" value="MARVEL-CONTAINING POTENTIAL LIPID RAFT-ASSOCIATED PROTEIN"/>
    <property type="match status" value="1"/>
</dbReference>
<evidence type="ECO:0000313" key="15">
    <source>
        <dbReference type="Ensembl" id="ENSDCDP00010044693.1"/>
    </source>
</evidence>
<comment type="subunit">
    <text evidence="2">Forms oligomers.</text>
</comment>
<dbReference type="GeneID" id="114767025"/>
<accession>A0AAY4DGY5</accession>
<dbReference type="InterPro" id="IPR050578">
    <property type="entry name" value="MARVEL-CKLF_proteins"/>
</dbReference>
<evidence type="ECO:0000256" key="7">
    <source>
        <dbReference type="ARBA" id="ARBA00034721"/>
    </source>
</evidence>
<dbReference type="PRINTS" id="PR01884">
    <property type="entry name" value="MALPROTEIN"/>
</dbReference>
<keyword evidence="6 11" id="KW-0472">Membrane</keyword>
<keyword evidence="16" id="KW-1185">Reference proteome</keyword>
<dbReference type="PANTHER" id="PTHR22776:SF9">
    <property type="entry name" value="PLASMOLIPIN"/>
    <property type="match status" value="1"/>
</dbReference>
<feature type="transmembrane region" description="Helical" evidence="13">
    <location>
        <begin position="106"/>
        <end position="127"/>
    </location>
</feature>
<reference evidence="15 16" key="1">
    <citation type="submission" date="2020-06" db="EMBL/GenBank/DDBJ databases">
        <authorList>
            <consortium name="Wellcome Sanger Institute Data Sharing"/>
        </authorList>
    </citation>
    <scope>NUCLEOTIDE SEQUENCE [LARGE SCALE GENOMIC DNA]</scope>
</reference>
<feature type="transmembrane region" description="Helical" evidence="13">
    <location>
        <begin position="41"/>
        <end position="60"/>
    </location>
</feature>
<comment type="similarity">
    <text evidence="7">Belongs to the MAL family.</text>
</comment>
<dbReference type="Ensembl" id="ENSDCDT00010054801.1">
    <property type="protein sequence ID" value="ENSDCDP00010044693.1"/>
    <property type="gene ID" value="ENSDCDG00010027619.1"/>
</dbReference>
<dbReference type="AlphaFoldDB" id="A0AAY4DGY5"/>
<name>A0AAY4DGY5_9TELE</name>
<keyword evidence="4 11" id="KW-0812">Transmembrane</keyword>
<dbReference type="GO" id="GO:0042552">
    <property type="term" value="P:myelination"/>
    <property type="evidence" value="ECO:0007669"/>
    <property type="project" value="TreeGrafter"/>
</dbReference>
<dbReference type="InterPro" id="IPR013295">
    <property type="entry name" value="MAL"/>
</dbReference>
<dbReference type="GO" id="GO:0016324">
    <property type="term" value="C:apical plasma membrane"/>
    <property type="evidence" value="ECO:0007669"/>
    <property type="project" value="UniProtKB-SubCell"/>
</dbReference>
<gene>
    <name evidence="15" type="primary">PLLP</name>
</gene>
<feature type="region of interest" description="Disordered" evidence="12">
    <location>
        <begin position="1"/>
        <end position="21"/>
    </location>
</feature>
<evidence type="ECO:0000256" key="9">
    <source>
        <dbReference type="ARBA" id="ARBA00050024"/>
    </source>
</evidence>
<evidence type="ECO:0000256" key="2">
    <source>
        <dbReference type="ARBA" id="ARBA00011815"/>
    </source>
</evidence>